<dbReference type="GO" id="GO:0032259">
    <property type="term" value="P:methylation"/>
    <property type="evidence" value="ECO:0007669"/>
    <property type="project" value="UniProtKB-KW"/>
</dbReference>
<gene>
    <name evidence="1" type="ORF">QO010_000424</name>
</gene>
<dbReference type="GO" id="GO:0008168">
    <property type="term" value="F:methyltransferase activity"/>
    <property type="evidence" value="ECO:0007669"/>
    <property type="project" value="UniProtKB-KW"/>
</dbReference>
<dbReference type="SUPFAM" id="SSF53335">
    <property type="entry name" value="S-adenosyl-L-methionine-dependent methyltransferases"/>
    <property type="match status" value="1"/>
</dbReference>
<dbReference type="Proteomes" id="UP001228905">
    <property type="component" value="Unassembled WGS sequence"/>
</dbReference>
<dbReference type="Gene3D" id="3.40.50.150">
    <property type="entry name" value="Vaccinia Virus protein VP39"/>
    <property type="match status" value="1"/>
</dbReference>
<proteinExistence type="predicted"/>
<dbReference type="Pfam" id="PF13489">
    <property type="entry name" value="Methyltransf_23"/>
    <property type="match status" value="1"/>
</dbReference>
<dbReference type="EMBL" id="JAUSVS010000001">
    <property type="protein sequence ID" value="MDQ0462676.1"/>
    <property type="molecule type" value="Genomic_DNA"/>
</dbReference>
<keyword evidence="1" id="KW-0808">Transferase</keyword>
<evidence type="ECO:0000313" key="2">
    <source>
        <dbReference type="Proteomes" id="UP001228905"/>
    </source>
</evidence>
<dbReference type="InterPro" id="IPR029063">
    <property type="entry name" value="SAM-dependent_MTases_sf"/>
</dbReference>
<dbReference type="PANTHER" id="PTHR43861">
    <property type="entry name" value="TRANS-ACONITATE 2-METHYLTRANSFERASE-RELATED"/>
    <property type="match status" value="1"/>
</dbReference>
<dbReference type="RefSeq" id="WP_307345328.1">
    <property type="nucleotide sequence ID" value="NZ_JAUSVS010000001.1"/>
</dbReference>
<evidence type="ECO:0000313" key="1">
    <source>
        <dbReference type="EMBL" id="MDQ0462676.1"/>
    </source>
</evidence>
<reference evidence="1 2" key="1">
    <citation type="submission" date="2023-07" db="EMBL/GenBank/DDBJ databases">
        <title>Genomic Encyclopedia of Type Strains, Phase IV (KMG-IV): sequencing the most valuable type-strain genomes for metagenomic binning, comparative biology and taxonomic classification.</title>
        <authorList>
            <person name="Goeker M."/>
        </authorList>
    </citation>
    <scope>NUCLEOTIDE SEQUENCE [LARGE SCALE GENOMIC DNA]</scope>
    <source>
        <strain evidence="1 2">DSM 18695</strain>
    </source>
</reference>
<protein>
    <submittedName>
        <fullName evidence="1">2-polyprenyl-3-methyl-5-hydroxy-6-metoxy-1, 4-benzoquinol methylase</fullName>
    </submittedName>
</protein>
<sequence length="294" mass="31865">MTGLVIQPDGWRRVEPSPSASELRDFYAAQYFQNSHGTYAQAYTNDELTHRRLLASLLVEAIAQGRGVAAGPGDALIEVGCGEGWFLAAAHEAGFAVRGLDFSADGLTRFNPQFLDHALIGDAFEGLDGLIAAGAAADAVVMEHVLEHVLDPEALLARLPRLLKPHGVVAITVPNDFSPLQLEAKALGAIDRDFWVAPPQHLNYFNAENLPRFLERMGFEVRVAYASFPIDWFLLHPGSNYVADSAAGKPAHRARMAIDLLLAERGMDRWLELSKALFACGAGRSLTVVAGVRP</sequence>
<keyword evidence="1" id="KW-0489">Methyltransferase</keyword>
<keyword evidence="2" id="KW-1185">Reference proteome</keyword>
<comment type="caution">
    <text evidence="1">The sequence shown here is derived from an EMBL/GenBank/DDBJ whole genome shotgun (WGS) entry which is preliminary data.</text>
</comment>
<name>A0ABU0IMQ7_9CAUL</name>
<organism evidence="1 2">
    <name type="scientific">Caulobacter ginsengisoli</name>
    <dbReference type="NCBI Taxonomy" id="400775"/>
    <lineage>
        <taxon>Bacteria</taxon>
        <taxon>Pseudomonadati</taxon>
        <taxon>Pseudomonadota</taxon>
        <taxon>Alphaproteobacteria</taxon>
        <taxon>Caulobacterales</taxon>
        <taxon>Caulobacteraceae</taxon>
        <taxon>Caulobacter</taxon>
    </lineage>
</organism>
<accession>A0ABU0IMQ7</accession>